<feature type="non-terminal residue" evidence="2">
    <location>
        <position position="1"/>
    </location>
</feature>
<accession>A0A9P6FNW3</accession>
<feature type="region of interest" description="Disordered" evidence="1">
    <location>
        <begin position="43"/>
        <end position="73"/>
    </location>
</feature>
<dbReference type="OrthoDB" id="448954at2759"/>
<gene>
    <name evidence="2" type="ORF">BGW38_006292</name>
</gene>
<feature type="compositionally biased region" description="Low complexity" evidence="1">
    <location>
        <begin position="45"/>
        <end position="59"/>
    </location>
</feature>
<proteinExistence type="predicted"/>
<evidence type="ECO:0000313" key="3">
    <source>
        <dbReference type="Proteomes" id="UP000780801"/>
    </source>
</evidence>
<sequence>DQPAISLCKIKKSQNGNNLLDTTTTTNKSTPNPDLVVQNMLPNHTNTTTNASSTTPTAPSVSNCKSTAGSVPTGSHIPDKTLSWTSLAQTFCKDLPSRVQQENPQSLRHMVSVVLQGIPHEYAFWVSQQQAHRLRDTTELIESIRATELYMLVSSAFPSQVDGSKNPDSKEVRLAKLQHEGALVFGALFLISSPSTLFLTLPSNVNRQFESLRRRALEPDAEGSKSNRVLKEEADKMRQGIEELVNSFCSCGPSPSPSPSQVNVE</sequence>
<organism evidence="2 3">
    <name type="scientific">Lunasporangiospora selenospora</name>
    <dbReference type="NCBI Taxonomy" id="979761"/>
    <lineage>
        <taxon>Eukaryota</taxon>
        <taxon>Fungi</taxon>
        <taxon>Fungi incertae sedis</taxon>
        <taxon>Mucoromycota</taxon>
        <taxon>Mortierellomycotina</taxon>
        <taxon>Mortierellomycetes</taxon>
        <taxon>Mortierellales</taxon>
        <taxon>Mortierellaceae</taxon>
        <taxon>Lunasporangiospora</taxon>
    </lineage>
</organism>
<evidence type="ECO:0000256" key="1">
    <source>
        <dbReference type="SAM" id="MobiDB-lite"/>
    </source>
</evidence>
<dbReference type="AlphaFoldDB" id="A0A9P6FNW3"/>
<name>A0A9P6FNW3_9FUNG</name>
<evidence type="ECO:0000313" key="2">
    <source>
        <dbReference type="EMBL" id="KAF9578105.1"/>
    </source>
</evidence>
<comment type="caution">
    <text evidence="2">The sequence shown here is derived from an EMBL/GenBank/DDBJ whole genome shotgun (WGS) entry which is preliminary data.</text>
</comment>
<dbReference type="EMBL" id="JAABOA010004004">
    <property type="protein sequence ID" value="KAF9578105.1"/>
    <property type="molecule type" value="Genomic_DNA"/>
</dbReference>
<protein>
    <submittedName>
        <fullName evidence="2">Uncharacterized protein</fullName>
    </submittedName>
</protein>
<feature type="compositionally biased region" description="Polar residues" evidence="1">
    <location>
        <begin position="60"/>
        <end position="73"/>
    </location>
</feature>
<reference evidence="2" key="1">
    <citation type="journal article" date="2020" name="Fungal Divers.">
        <title>Resolving the Mortierellaceae phylogeny through synthesis of multi-gene phylogenetics and phylogenomics.</title>
        <authorList>
            <person name="Vandepol N."/>
            <person name="Liber J."/>
            <person name="Desiro A."/>
            <person name="Na H."/>
            <person name="Kennedy M."/>
            <person name="Barry K."/>
            <person name="Grigoriev I.V."/>
            <person name="Miller A.N."/>
            <person name="O'Donnell K."/>
            <person name="Stajich J.E."/>
            <person name="Bonito G."/>
        </authorList>
    </citation>
    <scope>NUCLEOTIDE SEQUENCE</scope>
    <source>
        <strain evidence="2">KOD1015</strain>
    </source>
</reference>
<dbReference type="Proteomes" id="UP000780801">
    <property type="component" value="Unassembled WGS sequence"/>
</dbReference>
<keyword evidence="3" id="KW-1185">Reference proteome</keyword>